<comment type="catalytic activity">
    <reaction evidence="29">
        <text>L-threonine(in) + L-glutamine(out) + Na(+)(out) = L-threonine(out) + L-glutamine(in) + Na(+)(in)</text>
        <dbReference type="Rhea" id="RHEA:70863"/>
        <dbReference type="ChEBI" id="CHEBI:29101"/>
        <dbReference type="ChEBI" id="CHEBI:57926"/>
        <dbReference type="ChEBI" id="CHEBI:58359"/>
    </reaction>
</comment>
<comment type="catalytic activity">
    <reaction evidence="28">
        <text>L-valine(out) + L-glutamine(in) + Na(+)(out) = L-valine(in) + L-glutamine(out) + Na(+)(in)</text>
        <dbReference type="Rhea" id="RHEA:70871"/>
        <dbReference type="ChEBI" id="CHEBI:29101"/>
        <dbReference type="ChEBI" id="CHEBI:57762"/>
        <dbReference type="ChEBI" id="CHEBI:58359"/>
    </reaction>
</comment>
<keyword evidence="10" id="KW-0029">Amino-acid transport</keyword>
<dbReference type="GO" id="GO:0046872">
    <property type="term" value="F:metal ion binding"/>
    <property type="evidence" value="ECO:0007669"/>
    <property type="project" value="UniProtKB-KW"/>
</dbReference>
<evidence type="ECO:0000256" key="6">
    <source>
        <dbReference type="ARBA" id="ARBA00022553"/>
    </source>
</evidence>
<reference evidence="33" key="3">
    <citation type="submission" date="2025-09" db="UniProtKB">
        <authorList>
            <consortium name="Ensembl"/>
        </authorList>
    </citation>
    <scope>IDENTIFICATION</scope>
    <source>
        <strain evidence="33">Brown Norway</strain>
    </source>
</reference>
<evidence type="ECO:0000256" key="29">
    <source>
        <dbReference type="ARBA" id="ARBA00048392"/>
    </source>
</evidence>
<dbReference type="InterPro" id="IPR018107">
    <property type="entry name" value="Na-dicarboxylate_symporter_CS"/>
</dbReference>
<feature type="transmembrane region" description="Helical" evidence="31">
    <location>
        <begin position="423"/>
        <end position="452"/>
    </location>
</feature>
<feature type="transmembrane region" description="Helical" evidence="31">
    <location>
        <begin position="96"/>
        <end position="118"/>
    </location>
</feature>
<feature type="transmembrane region" description="Helical" evidence="31">
    <location>
        <begin position="343"/>
        <end position="366"/>
    </location>
</feature>
<feature type="region of interest" description="Disordered" evidence="32">
    <location>
        <begin position="529"/>
        <end position="550"/>
    </location>
</feature>
<keyword evidence="6" id="KW-0597">Phosphoprotein</keyword>
<evidence type="ECO:0000256" key="30">
    <source>
        <dbReference type="ARBA" id="ARBA00048644"/>
    </source>
</evidence>
<proteinExistence type="inferred from homology"/>
<evidence type="ECO:0000256" key="3">
    <source>
        <dbReference type="ARBA" id="ARBA00022448"/>
    </source>
</evidence>
<keyword evidence="13" id="KW-0915">Sodium</keyword>
<evidence type="ECO:0000256" key="32">
    <source>
        <dbReference type="SAM" id="MobiDB-lite"/>
    </source>
</evidence>
<comment type="catalytic activity">
    <reaction evidence="19">
        <text>L-glutamine(in) + L-serine(out) + Na(+)(out) = L-glutamine(out) + L-serine(in) + Na(+)(in)</text>
        <dbReference type="Rhea" id="RHEA:70887"/>
        <dbReference type="ChEBI" id="CHEBI:29101"/>
        <dbReference type="ChEBI" id="CHEBI:33384"/>
        <dbReference type="ChEBI" id="CHEBI:58359"/>
    </reaction>
</comment>
<evidence type="ECO:0000313" key="34">
    <source>
        <dbReference type="Proteomes" id="UP000002494"/>
    </source>
</evidence>
<comment type="catalytic activity">
    <reaction evidence="17">
        <text>nitrate(in) = nitrate(out)</text>
        <dbReference type="Rhea" id="RHEA:34923"/>
        <dbReference type="ChEBI" id="CHEBI:17632"/>
    </reaction>
</comment>
<comment type="catalytic activity">
    <reaction evidence="23">
        <text>D-serine(in) + L-glutamine(out) + Na(+)(out) = D-serine(out) + L-glutamine(in) + Na(+)(in)</text>
        <dbReference type="Rhea" id="RHEA:75307"/>
        <dbReference type="ChEBI" id="CHEBI:29101"/>
        <dbReference type="ChEBI" id="CHEBI:35247"/>
        <dbReference type="ChEBI" id="CHEBI:58359"/>
    </reaction>
</comment>
<comment type="catalytic activity">
    <reaction evidence="24">
        <text>thiocyanate(in) = thiocyanate(out)</text>
        <dbReference type="Rhea" id="RHEA:75347"/>
        <dbReference type="ChEBI" id="CHEBI:18022"/>
    </reaction>
</comment>
<evidence type="ECO:0000256" key="23">
    <source>
        <dbReference type="ARBA" id="ARBA00036702"/>
    </source>
</evidence>
<feature type="transmembrane region" description="Helical" evidence="31">
    <location>
        <begin position="314"/>
        <end position="337"/>
    </location>
</feature>
<evidence type="ECO:0000256" key="7">
    <source>
        <dbReference type="ARBA" id="ARBA00022692"/>
    </source>
</evidence>
<evidence type="ECO:0000256" key="10">
    <source>
        <dbReference type="ARBA" id="ARBA00022970"/>
    </source>
</evidence>
<dbReference type="GO" id="GO:0015172">
    <property type="term" value="F:acidic amino acid transmembrane transporter activity"/>
    <property type="evidence" value="ECO:0007669"/>
    <property type="project" value="UniProtKB-ARBA"/>
</dbReference>
<keyword evidence="4" id="KW-0050">Antiport</keyword>
<dbReference type="InterPro" id="IPR036458">
    <property type="entry name" value="Na:dicarbo_symporter_sf"/>
</dbReference>
<evidence type="ECO:0000256" key="21">
    <source>
        <dbReference type="ARBA" id="ARBA00036385"/>
    </source>
</evidence>
<comment type="catalytic activity">
    <reaction evidence="21">
        <text>L-glutamine(out) + L-serine(in) + Na(+)(out) = L-glutamine(in) + L-serine(out) + Na(+)(in)</text>
        <dbReference type="Rhea" id="RHEA:70855"/>
        <dbReference type="ChEBI" id="CHEBI:29101"/>
        <dbReference type="ChEBI" id="CHEBI:33384"/>
        <dbReference type="ChEBI" id="CHEBI:58359"/>
    </reaction>
</comment>
<evidence type="ECO:0000256" key="8">
    <source>
        <dbReference type="ARBA" id="ARBA00022723"/>
    </source>
</evidence>
<feature type="transmembrane region" description="Helical" evidence="31">
    <location>
        <begin position="386"/>
        <end position="411"/>
    </location>
</feature>
<dbReference type="GO" id="GO:0005886">
    <property type="term" value="C:plasma membrane"/>
    <property type="evidence" value="ECO:0007669"/>
    <property type="project" value="UniProtKB-SubCell"/>
</dbReference>
<feature type="transmembrane region" description="Helical" evidence="31">
    <location>
        <begin position="130"/>
        <end position="154"/>
    </location>
</feature>
<feature type="transmembrane region" description="Helical" evidence="31">
    <location>
        <begin position="274"/>
        <end position="294"/>
    </location>
</feature>
<dbReference type="InterPro" id="IPR050746">
    <property type="entry name" value="DAACS"/>
</dbReference>
<keyword evidence="7 31" id="KW-0812">Transmembrane</keyword>
<evidence type="ECO:0000256" key="18">
    <source>
        <dbReference type="ARBA" id="ARBA00035832"/>
    </source>
</evidence>
<comment type="similarity">
    <text evidence="31">Belongs to the dicarboxylate/amino acid:cation symporter (DAACS) (TC 2.A.23) family.</text>
</comment>
<dbReference type="GO" id="GO:0015293">
    <property type="term" value="F:symporter activity"/>
    <property type="evidence" value="ECO:0007669"/>
    <property type="project" value="UniProtKB-UniRule"/>
</dbReference>
<keyword evidence="15" id="KW-0325">Glycoprotein</keyword>
<dbReference type="GO" id="GO:0015179">
    <property type="term" value="F:L-amino acid transmembrane transporter activity"/>
    <property type="evidence" value="ECO:0007669"/>
    <property type="project" value="UniProtKB-ARBA"/>
</dbReference>
<feature type="transmembrane region" description="Helical" evidence="31">
    <location>
        <begin position="236"/>
        <end position="254"/>
    </location>
</feature>
<evidence type="ECO:0000256" key="22">
    <source>
        <dbReference type="ARBA" id="ARBA00036485"/>
    </source>
</evidence>
<keyword evidence="3 31" id="KW-0813">Transport</keyword>
<dbReference type="SUPFAM" id="SSF118215">
    <property type="entry name" value="Proton glutamate symport protein"/>
    <property type="match status" value="1"/>
</dbReference>
<evidence type="ECO:0000256" key="4">
    <source>
        <dbReference type="ARBA" id="ARBA00022449"/>
    </source>
</evidence>
<accession>A0A8I6GC77</accession>
<dbReference type="Proteomes" id="UP000002494">
    <property type="component" value="Chromosome 1"/>
</dbReference>
<comment type="catalytic activity">
    <reaction evidence="22">
        <text>L-glutamine(in) + L-methionine(out) + Na(+)(out) = L-glutamine(out) + L-methionine(in) + Na(+)(in)</text>
        <dbReference type="Rhea" id="RHEA:70875"/>
        <dbReference type="ChEBI" id="CHEBI:29101"/>
        <dbReference type="ChEBI" id="CHEBI:57844"/>
        <dbReference type="ChEBI" id="CHEBI:58359"/>
    </reaction>
</comment>
<dbReference type="RGD" id="708512">
    <property type="gene designation" value="Slc1a5"/>
</dbReference>
<comment type="catalytic activity">
    <reaction evidence="18">
        <text>D-serine(in) + L-alanine(out) + Na(+)(out) = D-serine(out) + L-alanine(in) + Na(+)(in)</text>
        <dbReference type="Rhea" id="RHEA:75311"/>
        <dbReference type="ChEBI" id="CHEBI:29101"/>
        <dbReference type="ChEBI" id="CHEBI:35247"/>
        <dbReference type="ChEBI" id="CHEBI:57972"/>
    </reaction>
</comment>
<comment type="catalytic activity">
    <reaction evidence="27">
        <text>L-glutamine(in) + L-glutamate(out) + Na(+)(out) + H(+)(out) = L-glutamine(out) + L-glutamate(in) + Na(+)(in) + H(+)(in)</text>
        <dbReference type="Rhea" id="RHEA:70883"/>
        <dbReference type="ChEBI" id="CHEBI:15378"/>
        <dbReference type="ChEBI" id="CHEBI:29101"/>
        <dbReference type="ChEBI" id="CHEBI:29985"/>
        <dbReference type="ChEBI" id="CHEBI:58359"/>
    </reaction>
</comment>
<evidence type="ECO:0000256" key="19">
    <source>
        <dbReference type="ARBA" id="ARBA00035896"/>
    </source>
</evidence>
<comment type="subcellular location">
    <subcellularLocation>
        <location evidence="2">Cell membrane</location>
        <topology evidence="2">Multi-pass membrane protein</topology>
    </subcellularLocation>
    <subcellularLocation>
        <location evidence="1">Melanosome</location>
    </subcellularLocation>
    <subcellularLocation>
        <location evidence="31">Membrane</location>
        <topology evidence="31">Multi-pass membrane protein</topology>
    </subcellularLocation>
</comment>
<keyword evidence="14 31" id="KW-0472">Membrane</keyword>
<evidence type="ECO:0000256" key="5">
    <source>
        <dbReference type="ARBA" id="ARBA00022475"/>
    </source>
</evidence>
<name>A0A8I6GC77_RAT</name>
<evidence type="ECO:0000313" key="35">
    <source>
        <dbReference type="RGD" id="708512"/>
    </source>
</evidence>
<dbReference type="GO" id="GO:0006835">
    <property type="term" value="P:dicarboxylic acid transport"/>
    <property type="evidence" value="ECO:0007669"/>
    <property type="project" value="UniProtKB-ARBA"/>
</dbReference>
<evidence type="ECO:0000256" key="14">
    <source>
        <dbReference type="ARBA" id="ARBA00023136"/>
    </source>
</evidence>
<gene>
    <name evidence="33 35" type="primary">Slc1a5</name>
</gene>
<comment type="catalytic activity">
    <reaction evidence="20">
        <text>L-asparagine(out) + L-glutamine(in) + Na(+)(out) = L-asparagine(in) + L-glutamine(out) + Na(+)(in)</text>
        <dbReference type="Rhea" id="RHEA:70891"/>
        <dbReference type="ChEBI" id="CHEBI:29101"/>
        <dbReference type="ChEBI" id="CHEBI:58048"/>
        <dbReference type="ChEBI" id="CHEBI:58359"/>
    </reaction>
</comment>
<dbReference type="PROSITE" id="PS00713">
    <property type="entry name" value="NA_DICARBOXYL_SYMP_1"/>
    <property type="match status" value="1"/>
</dbReference>
<sequence>MAVDPPKADPKGVVAVDPTANCGSGLKSREDQGAKAGGCCSSRDQVCRCLRANLLVLLTVAAAVAGVVLGLGVSAAGGAEALGHARFTAFAFPGELLLRLLEMIILPLVVCSLIGGAASLDPSALGRLGAWALLFFLVTTLLSSALGVALALALKPGAAFAAINSSVVDSSVHRAPTKEVLDSFLELLRNMFPSNLVSASAAFRIVTMLGTQWLCRWVNALSPPYLCSFPKPHCEMKMNILGLVVFAIVFGVALRKLGPEGELLIRFFNSFNDATMVLVSWIMWYAPIGILFLVAGKIVEMKDIRQLFIGLGKYIVCCLLGHAIHGLLVLPLIYFLFTRKNPYRFLWGIVTPLATAFGTSSSSATLPLMMKCVEEKNGVAKHISRFILPIGATVNMDGAALFQCVAAVFIAQLNGMSLDFVKIITILVTATASSVGAAGIPAGGVLTLAIILEAISLPVKDISLILAVDWLVDRSCTVLNVEGDAFGAGLLQSYVDRTKMPSSEPELIQVKNDVSLKPLPLATEEGNPLLKQCREPSGDSSATCEKESVM</sequence>
<dbReference type="InterPro" id="IPR001991">
    <property type="entry name" value="Na-dicarboxylate_symporter"/>
</dbReference>
<evidence type="ECO:0000256" key="24">
    <source>
        <dbReference type="ARBA" id="ARBA00036895"/>
    </source>
</evidence>
<evidence type="ECO:0000256" key="16">
    <source>
        <dbReference type="ARBA" id="ARBA00024145"/>
    </source>
</evidence>
<evidence type="ECO:0000256" key="9">
    <source>
        <dbReference type="ARBA" id="ARBA00022847"/>
    </source>
</evidence>
<evidence type="ECO:0000256" key="11">
    <source>
        <dbReference type="ARBA" id="ARBA00022989"/>
    </source>
</evidence>
<evidence type="ECO:0000256" key="28">
    <source>
        <dbReference type="ARBA" id="ARBA00047799"/>
    </source>
</evidence>
<dbReference type="GeneTree" id="ENSGT00940000159485"/>
<evidence type="ECO:0000313" key="33">
    <source>
        <dbReference type="Ensembl" id="ENSRNOP00000084829.2"/>
    </source>
</evidence>
<evidence type="ECO:0000256" key="2">
    <source>
        <dbReference type="ARBA" id="ARBA00004651"/>
    </source>
</evidence>
<reference evidence="33" key="2">
    <citation type="submission" date="2025-08" db="UniProtKB">
        <authorList>
            <consortium name="Ensembl"/>
        </authorList>
    </citation>
    <scope>IDENTIFICATION</scope>
    <source>
        <strain evidence="33">Brown Norway</strain>
    </source>
</reference>
<dbReference type="PANTHER" id="PTHR11958:SF19">
    <property type="entry name" value="NEUTRAL AMINO ACID TRANSPORTER B(0)"/>
    <property type="match status" value="1"/>
</dbReference>
<dbReference type="PANTHER" id="PTHR11958">
    <property type="entry name" value="SODIUM/DICARBOXYLATE SYMPORTER-RELATED"/>
    <property type="match status" value="1"/>
</dbReference>
<evidence type="ECO:0000256" key="1">
    <source>
        <dbReference type="ARBA" id="ARBA00004223"/>
    </source>
</evidence>
<keyword evidence="8" id="KW-0479">Metal-binding</keyword>
<keyword evidence="9 31" id="KW-0769">Symport</keyword>
<comment type="catalytic activity">
    <reaction evidence="16">
        <text>iodide(out) = iodide(in)</text>
        <dbReference type="Rhea" id="RHEA:66324"/>
        <dbReference type="ChEBI" id="CHEBI:16382"/>
    </reaction>
</comment>
<dbReference type="PROSITE" id="PS00714">
    <property type="entry name" value="NA_DICARBOXYL_SYMP_2"/>
    <property type="match status" value="1"/>
</dbReference>
<evidence type="ECO:0000256" key="17">
    <source>
        <dbReference type="ARBA" id="ARBA00035073"/>
    </source>
</evidence>
<dbReference type="AlphaFoldDB" id="A0A8I6GC77"/>
<evidence type="ECO:0000256" key="20">
    <source>
        <dbReference type="ARBA" id="ARBA00035952"/>
    </source>
</evidence>
<dbReference type="Pfam" id="PF00375">
    <property type="entry name" value="SDF"/>
    <property type="match status" value="1"/>
</dbReference>
<keyword evidence="12" id="KW-0007">Acetylation</keyword>
<comment type="catalytic activity">
    <reaction evidence="30">
        <text>L-glutamine(in) + L-alanine(out) + Na(+)(out) = L-glutamine(out) + L-alanine(in) + Na(+)(in)</text>
        <dbReference type="Rhea" id="RHEA:70867"/>
        <dbReference type="ChEBI" id="CHEBI:29101"/>
        <dbReference type="ChEBI" id="CHEBI:57972"/>
        <dbReference type="ChEBI" id="CHEBI:58359"/>
    </reaction>
</comment>
<feature type="transmembrane region" description="Helical" evidence="31">
    <location>
        <begin position="52"/>
        <end position="76"/>
    </location>
</feature>
<reference evidence="33" key="1">
    <citation type="submission" date="2024-01" db="EMBL/GenBank/DDBJ databases">
        <title>GRCr8: a new rat reference genome assembly contstructed from accurate long reads and long range scaffolding.</title>
        <authorList>
            <person name="Doris P.A."/>
            <person name="Kalbfleisch T."/>
            <person name="Li K."/>
            <person name="Howe K."/>
            <person name="Wood J."/>
        </authorList>
    </citation>
    <scope>NUCLEOTIDE SEQUENCE [LARGE SCALE GENOMIC DNA]</scope>
    <source>
        <strain evidence="33">Brown Norway</strain>
    </source>
</reference>
<keyword evidence="34" id="KW-1185">Reference proteome</keyword>
<dbReference type="PRINTS" id="PR00173">
    <property type="entry name" value="EDTRNSPORT"/>
</dbReference>
<evidence type="ECO:0000256" key="27">
    <source>
        <dbReference type="ARBA" id="ARBA00047711"/>
    </source>
</evidence>
<evidence type="ECO:0000256" key="12">
    <source>
        <dbReference type="ARBA" id="ARBA00022990"/>
    </source>
</evidence>
<dbReference type="Gene3D" id="1.10.3860.10">
    <property type="entry name" value="Sodium:dicarboxylate symporter"/>
    <property type="match status" value="1"/>
</dbReference>
<evidence type="ECO:0000256" key="13">
    <source>
        <dbReference type="ARBA" id="ARBA00023053"/>
    </source>
</evidence>
<protein>
    <recommendedName>
        <fullName evidence="31">Amino acid transporter</fullName>
    </recommendedName>
</protein>
<dbReference type="GO" id="GO:0042470">
    <property type="term" value="C:melanosome"/>
    <property type="evidence" value="ECO:0007669"/>
    <property type="project" value="UniProtKB-SubCell"/>
</dbReference>
<organism evidence="33 34">
    <name type="scientific">Rattus norvegicus</name>
    <name type="common">Rat</name>
    <dbReference type="NCBI Taxonomy" id="10116"/>
    <lineage>
        <taxon>Eukaryota</taxon>
        <taxon>Metazoa</taxon>
        <taxon>Chordata</taxon>
        <taxon>Craniata</taxon>
        <taxon>Vertebrata</taxon>
        <taxon>Euteleostomi</taxon>
        <taxon>Mammalia</taxon>
        <taxon>Eutheria</taxon>
        <taxon>Euarchontoglires</taxon>
        <taxon>Glires</taxon>
        <taxon>Rodentia</taxon>
        <taxon>Myomorpha</taxon>
        <taxon>Muroidea</taxon>
        <taxon>Muridae</taxon>
        <taxon>Murinae</taxon>
        <taxon>Rattus</taxon>
    </lineage>
</organism>
<keyword evidence="11 31" id="KW-1133">Transmembrane helix</keyword>
<dbReference type="Ensembl" id="ENSRNOT00000111666.2">
    <property type="protein sequence ID" value="ENSRNOP00000084829.2"/>
    <property type="gene ID" value="ENSRNOG00000015948.10"/>
</dbReference>
<evidence type="ECO:0000256" key="25">
    <source>
        <dbReference type="ARBA" id="ARBA00036948"/>
    </source>
</evidence>
<evidence type="ECO:0000256" key="26">
    <source>
        <dbReference type="ARBA" id="ARBA00047397"/>
    </source>
</evidence>
<dbReference type="GO" id="GO:0015297">
    <property type="term" value="F:antiporter activity"/>
    <property type="evidence" value="ECO:0007669"/>
    <property type="project" value="UniProtKB-KW"/>
</dbReference>
<evidence type="ECO:0000256" key="31">
    <source>
        <dbReference type="RuleBase" id="RU361216"/>
    </source>
</evidence>
<comment type="catalytic activity">
    <reaction evidence="26">
        <text>L-threonine(out) + L-glutamine(in) + Na(+)(out) = L-threonine(in) + L-glutamine(out) + Na(+)(in)</text>
        <dbReference type="Rhea" id="RHEA:70879"/>
        <dbReference type="ChEBI" id="CHEBI:29101"/>
        <dbReference type="ChEBI" id="CHEBI:57926"/>
        <dbReference type="ChEBI" id="CHEBI:58359"/>
    </reaction>
</comment>
<keyword evidence="5" id="KW-1003">Cell membrane</keyword>
<comment type="catalytic activity">
    <reaction evidence="25">
        <text>L-asparagine(in) + L-glutamine(out) + Na(+)(out) = L-asparagine(out) + L-glutamine(in) + Na(+)(in)</text>
        <dbReference type="Rhea" id="RHEA:70859"/>
        <dbReference type="ChEBI" id="CHEBI:29101"/>
        <dbReference type="ChEBI" id="CHEBI:58048"/>
        <dbReference type="ChEBI" id="CHEBI:58359"/>
    </reaction>
</comment>
<evidence type="ECO:0000256" key="15">
    <source>
        <dbReference type="ARBA" id="ARBA00023180"/>
    </source>
</evidence>